<dbReference type="InterPro" id="IPR007110">
    <property type="entry name" value="Ig-like_dom"/>
</dbReference>
<dbReference type="SUPFAM" id="SSF48726">
    <property type="entry name" value="Immunoglobulin"/>
    <property type="match status" value="1"/>
</dbReference>
<feature type="transmembrane region" description="Helical" evidence="4">
    <location>
        <begin position="262"/>
        <end position="285"/>
    </location>
</feature>
<dbReference type="GO" id="GO:0001817">
    <property type="term" value="P:regulation of cytokine production"/>
    <property type="evidence" value="ECO:0007669"/>
    <property type="project" value="TreeGrafter"/>
</dbReference>
<dbReference type="Gene3D" id="2.60.40.10">
    <property type="entry name" value="Immunoglobulins"/>
    <property type="match status" value="1"/>
</dbReference>
<dbReference type="Pfam" id="PF07686">
    <property type="entry name" value="V-set"/>
    <property type="match status" value="1"/>
</dbReference>
<dbReference type="InterPro" id="IPR003599">
    <property type="entry name" value="Ig_sub"/>
</dbReference>
<comment type="caution">
    <text evidence="6">The sequence shown here is derived from an EMBL/GenBank/DDBJ whole genome shotgun (WGS) entry which is preliminary data.</text>
</comment>
<dbReference type="PANTHER" id="PTHR24100">
    <property type="entry name" value="BUTYROPHILIN"/>
    <property type="match status" value="1"/>
</dbReference>
<accession>A0A315VXN8</accession>
<comment type="subcellular location">
    <subcellularLocation>
        <location evidence="1">Membrane</location>
    </subcellularLocation>
</comment>
<dbReference type="PROSITE" id="PS50835">
    <property type="entry name" value="IG_LIKE"/>
    <property type="match status" value="1"/>
</dbReference>
<keyword evidence="4" id="KW-0812">Transmembrane</keyword>
<dbReference type="InterPro" id="IPR036179">
    <property type="entry name" value="Ig-like_dom_sf"/>
</dbReference>
<dbReference type="SMART" id="SM00409">
    <property type="entry name" value="IG"/>
    <property type="match status" value="1"/>
</dbReference>
<evidence type="ECO:0000313" key="6">
    <source>
        <dbReference type="EMBL" id="PWA28101.1"/>
    </source>
</evidence>
<evidence type="ECO:0000259" key="5">
    <source>
        <dbReference type="PROSITE" id="PS50835"/>
    </source>
</evidence>
<evidence type="ECO:0000256" key="2">
    <source>
        <dbReference type="ARBA" id="ARBA00023136"/>
    </source>
</evidence>
<feature type="domain" description="Ig-like" evidence="5">
    <location>
        <begin position="98"/>
        <end position="208"/>
    </location>
</feature>
<dbReference type="SMART" id="SM00406">
    <property type="entry name" value="IGv"/>
    <property type="match status" value="1"/>
</dbReference>
<protein>
    <recommendedName>
        <fullName evidence="5">Ig-like domain-containing protein</fullName>
    </recommendedName>
</protein>
<keyword evidence="7" id="KW-1185">Reference proteome</keyword>
<sequence>MLGVSELQVEAEEQVQTLDPGSMDGDVQQAADQVGVLRQAAGQAGRRQLQGPQQLLHLRGPLLHQAVQVRHGSAVPHAGWRLGPVQRADAVHPAVHGPGVVEIHIRVVEGQAVTLPCRAPNMVDPIKYLEWSRPDQKMSYIILYRDPNFYPDFQDRAFRDRADLLDKEMKEGQVSLVLRNTSAADSGVYECRVVQVVRNRQKRSVLIAEPNMVIKLRVSPEYQIHDDDGAAAAAAAAGAAWLDRRRNQDEDGDDDDDEVQQYLAFLLLVGAVTVPLLALTTFKLFRSFPMMSYRPVSK</sequence>
<name>A0A315VXN8_GAMAF</name>
<reference evidence="6 7" key="1">
    <citation type="journal article" date="2018" name="G3 (Bethesda)">
        <title>A High-Quality Reference Genome for the Invasive Mosquitofish Gambusia affinis Using a Chicago Library.</title>
        <authorList>
            <person name="Hoffberg S.L."/>
            <person name="Troendle N.J."/>
            <person name="Glenn T.C."/>
            <person name="Mahmud O."/>
            <person name="Louha S."/>
            <person name="Chalopin D."/>
            <person name="Bennetzen J.L."/>
            <person name="Mauricio R."/>
        </authorList>
    </citation>
    <scope>NUCLEOTIDE SEQUENCE [LARGE SCALE GENOMIC DNA]</scope>
    <source>
        <strain evidence="6">NE01/NJP1002.9</strain>
        <tissue evidence="6">Muscle</tissue>
    </source>
</reference>
<evidence type="ECO:0000313" key="7">
    <source>
        <dbReference type="Proteomes" id="UP000250572"/>
    </source>
</evidence>
<evidence type="ECO:0000256" key="4">
    <source>
        <dbReference type="SAM" id="Phobius"/>
    </source>
</evidence>
<keyword evidence="2 4" id="KW-0472">Membrane</keyword>
<dbReference type="InterPro" id="IPR050504">
    <property type="entry name" value="IgSF_BTN/MOG"/>
</dbReference>
<dbReference type="AlphaFoldDB" id="A0A315VXN8"/>
<evidence type="ECO:0000256" key="1">
    <source>
        <dbReference type="ARBA" id="ARBA00004370"/>
    </source>
</evidence>
<proteinExistence type="predicted"/>
<evidence type="ECO:0000256" key="3">
    <source>
        <dbReference type="ARBA" id="ARBA00023319"/>
    </source>
</evidence>
<dbReference type="InterPro" id="IPR013106">
    <property type="entry name" value="Ig_V-set"/>
</dbReference>
<dbReference type="Proteomes" id="UP000250572">
    <property type="component" value="Unassembled WGS sequence"/>
</dbReference>
<keyword evidence="3" id="KW-0393">Immunoglobulin domain</keyword>
<dbReference type="GO" id="GO:0009897">
    <property type="term" value="C:external side of plasma membrane"/>
    <property type="evidence" value="ECO:0007669"/>
    <property type="project" value="TreeGrafter"/>
</dbReference>
<dbReference type="EMBL" id="NHOQ01000945">
    <property type="protein sequence ID" value="PWA28101.1"/>
    <property type="molecule type" value="Genomic_DNA"/>
</dbReference>
<gene>
    <name evidence="6" type="ORF">CCH79_00018262</name>
</gene>
<organism evidence="6 7">
    <name type="scientific">Gambusia affinis</name>
    <name type="common">Western mosquitofish</name>
    <name type="synonym">Heterandria affinis</name>
    <dbReference type="NCBI Taxonomy" id="33528"/>
    <lineage>
        <taxon>Eukaryota</taxon>
        <taxon>Metazoa</taxon>
        <taxon>Chordata</taxon>
        <taxon>Craniata</taxon>
        <taxon>Vertebrata</taxon>
        <taxon>Euteleostomi</taxon>
        <taxon>Actinopterygii</taxon>
        <taxon>Neopterygii</taxon>
        <taxon>Teleostei</taxon>
        <taxon>Neoteleostei</taxon>
        <taxon>Acanthomorphata</taxon>
        <taxon>Ovalentaria</taxon>
        <taxon>Atherinomorphae</taxon>
        <taxon>Cyprinodontiformes</taxon>
        <taxon>Poeciliidae</taxon>
        <taxon>Poeciliinae</taxon>
        <taxon>Gambusia</taxon>
    </lineage>
</organism>
<keyword evidence="4" id="KW-1133">Transmembrane helix</keyword>
<dbReference type="PANTHER" id="PTHR24100:SF151">
    <property type="entry name" value="ICOS LIGAND"/>
    <property type="match status" value="1"/>
</dbReference>
<dbReference type="InterPro" id="IPR013783">
    <property type="entry name" value="Ig-like_fold"/>
</dbReference>
<dbReference type="GO" id="GO:0005102">
    <property type="term" value="F:signaling receptor binding"/>
    <property type="evidence" value="ECO:0007669"/>
    <property type="project" value="TreeGrafter"/>
</dbReference>
<dbReference type="GO" id="GO:0050852">
    <property type="term" value="P:T cell receptor signaling pathway"/>
    <property type="evidence" value="ECO:0007669"/>
    <property type="project" value="TreeGrafter"/>
</dbReference>